<feature type="region of interest" description="Disordered" evidence="2">
    <location>
        <begin position="1"/>
        <end position="69"/>
    </location>
</feature>
<dbReference type="InterPro" id="IPR038765">
    <property type="entry name" value="Papain-like_cys_pep_sf"/>
</dbReference>
<proteinExistence type="predicted"/>
<keyword evidence="4" id="KW-1185">Reference proteome</keyword>
<dbReference type="Gene3D" id="3.40.395.10">
    <property type="entry name" value="Adenoviral Proteinase, Chain A"/>
    <property type="match status" value="1"/>
</dbReference>
<feature type="compositionally biased region" description="Low complexity" evidence="2">
    <location>
        <begin position="298"/>
        <end position="317"/>
    </location>
</feature>
<feature type="compositionally biased region" description="Acidic residues" evidence="2">
    <location>
        <begin position="267"/>
        <end position="280"/>
    </location>
</feature>
<accession>A0AAN9TXA3</accession>
<feature type="compositionally biased region" description="Polar residues" evidence="2">
    <location>
        <begin position="356"/>
        <end position="369"/>
    </location>
</feature>
<feature type="compositionally biased region" description="Basic and acidic residues" evidence="2">
    <location>
        <begin position="7"/>
        <end position="27"/>
    </location>
</feature>
<feature type="compositionally biased region" description="Basic and acidic residues" evidence="2">
    <location>
        <begin position="211"/>
        <end position="246"/>
    </location>
</feature>
<evidence type="ECO:0000313" key="3">
    <source>
        <dbReference type="EMBL" id="KAK7731552.1"/>
    </source>
</evidence>
<reference evidence="3 4" key="1">
    <citation type="journal article" date="2023" name="PLoS ONE">
        <title>Cytospora paraplurivora sp. nov. isolated from orchards with fruit tree decline syndrome in Ontario, Canada.</title>
        <authorList>
            <person name="Ilyukhin E."/>
            <person name="Nguyen H.D.T."/>
            <person name="Castle A.J."/>
            <person name="Ellouze W."/>
        </authorList>
    </citation>
    <scope>NUCLEOTIDE SEQUENCE [LARGE SCALE GENOMIC DNA]</scope>
    <source>
        <strain evidence="3 4">FDS-564</strain>
    </source>
</reference>
<name>A0AAN9TXA3_9PEZI</name>
<feature type="compositionally biased region" description="Acidic residues" evidence="2">
    <location>
        <begin position="43"/>
        <end position="57"/>
    </location>
</feature>
<organism evidence="3 4">
    <name type="scientific">Cytospora paraplurivora</name>
    <dbReference type="NCBI Taxonomy" id="2898453"/>
    <lineage>
        <taxon>Eukaryota</taxon>
        <taxon>Fungi</taxon>
        <taxon>Dikarya</taxon>
        <taxon>Ascomycota</taxon>
        <taxon>Pezizomycotina</taxon>
        <taxon>Sordariomycetes</taxon>
        <taxon>Sordariomycetidae</taxon>
        <taxon>Diaporthales</taxon>
        <taxon>Cytosporaceae</taxon>
        <taxon>Cytospora</taxon>
    </lineage>
</organism>
<dbReference type="EMBL" id="JAJSPL020000055">
    <property type="protein sequence ID" value="KAK7731552.1"/>
    <property type="molecule type" value="Genomic_DNA"/>
</dbReference>
<protein>
    <submittedName>
        <fullName evidence="3">Uncharacterized protein</fullName>
    </submittedName>
</protein>
<dbReference type="SUPFAM" id="SSF54001">
    <property type="entry name" value="Cysteine proteinases"/>
    <property type="match status" value="1"/>
</dbReference>
<evidence type="ECO:0000313" key="4">
    <source>
        <dbReference type="Proteomes" id="UP001320245"/>
    </source>
</evidence>
<comment type="caution">
    <text evidence="3">The sequence shown here is derived from an EMBL/GenBank/DDBJ whole genome shotgun (WGS) entry which is preliminary data.</text>
</comment>
<feature type="region of interest" description="Disordered" evidence="2">
    <location>
        <begin position="203"/>
        <end position="469"/>
    </location>
</feature>
<sequence>MAATAAFEEKQRRYIYDRQQQKEHGPEQEEEQEEHSSQGSCADQEEGLYSDVNDGDGESGNGEGERDELEAARTPFPIWIQAQLSHDRLIRILEQAWRASFDALRPQTRSDNETLSDRLCWPSPLYYFLYFNGALTTRATLRAFKRLGFDAEDDDSQYSDFDELFGAICEARDARWLAWVKHRGRGHLLRDLTDRNFIPKDVTKTLARPSGSDRDGDRPEHMCGQELEEPRFELIEGADEPERQEDPEASAQEAHSRSEHPQVDGPVADEDEDEDEDEEELGRCRSEDLSRMRPQGELSPLAMSAHAAASTTTSPSLLSPPPHRIEGIDVHQAAQDQGHATITATATANDMPKSLQARSPRQGADTTSPAFGKRKRSGQIFDPLYDVSTSPSSPPQAQAQAQALGAADAASTYDGTADEAAPSLSPSPTKRARRRTNQLHDQESVEPIGPIETTQPHLPQPDPAVNIEQDGGDAAEHIADIDVGLSVEDRLTRSAQRLWSPLVLDEQLQILRDDKKELRDPLMNLISAFALAHRPDIIALDSTNLAWLSQGAGGDRKSARPAQQIGSRSPPAAILQVRAILELPDRSHQLPQIFFSYHKNHHWRALLIDIPKKTIAVADPLRPGLSPPQHFIESLEEDSGLLRALFGDSSSAELCSPSRWTSLSLDIPAQPPGDSINCGVFVLATALSLAVGQSPPKSLEPRIWRKLLRAMLEVEESVTVHSLLAEEDNHGRKLFEVLPEELCSESIPVPQPGQTIVDAVQALARFAGARGSDCERLQAHLAWLNTILEEVRRANSIISALLLAGPGSCTALEETARDIREQMEEREKHLASLRRISYFGWSETMEAQSATETQRVKSLLRAVERKHAALLGGHDRLKRLAAGVRDVIGELGTRAEACRAAHQAIMRLSAIST</sequence>
<keyword evidence="1" id="KW-0175">Coiled coil</keyword>
<evidence type="ECO:0000256" key="1">
    <source>
        <dbReference type="SAM" id="Coils"/>
    </source>
</evidence>
<evidence type="ECO:0000256" key="2">
    <source>
        <dbReference type="SAM" id="MobiDB-lite"/>
    </source>
</evidence>
<gene>
    <name evidence="3" type="ORF">SLS53_008716</name>
</gene>
<dbReference type="AlphaFoldDB" id="A0AAN9TXA3"/>
<feature type="compositionally biased region" description="Polar residues" evidence="2">
    <location>
        <begin position="334"/>
        <end position="348"/>
    </location>
</feature>
<feature type="coiled-coil region" evidence="1">
    <location>
        <begin position="809"/>
        <end position="836"/>
    </location>
</feature>
<feature type="compositionally biased region" description="Basic and acidic residues" evidence="2">
    <location>
        <begin position="281"/>
        <end position="291"/>
    </location>
</feature>
<dbReference type="Proteomes" id="UP001320245">
    <property type="component" value="Unassembled WGS sequence"/>
</dbReference>
<feature type="compositionally biased region" description="Low complexity" evidence="2">
    <location>
        <begin position="395"/>
        <end position="411"/>
    </location>
</feature>